<keyword evidence="3" id="KW-1185">Reference proteome</keyword>
<protein>
    <submittedName>
        <fullName evidence="2">Class I SAM-dependent methyltransferase</fullName>
    </submittedName>
</protein>
<dbReference type="Gene3D" id="3.40.50.150">
    <property type="entry name" value="Vaccinia Virus protein VP39"/>
    <property type="match status" value="1"/>
</dbReference>
<evidence type="ECO:0000313" key="3">
    <source>
        <dbReference type="Proteomes" id="UP001202180"/>
    </source>
</evidence>
<evidence type="ECO:0000259" key="1">
    <source>
        <dbReference type="Pfam" id="PF08242"/>
    </source>
</evidence>
<dbReference type="GO" id="GO:0008168">
    <property type="term" value="F:methyltransferase activity"/>
    <property type="evidence" value="ECO:0007669"/>
    <property type="project" value="UniProtKB-KW"/>
</dbReference>
<evidence type="ECO:0000313" key="2">
    <source>
        <dbReference type="EMBL" id="MCK8495197.1"/>
    </source>
</evidence>
<proteinExistence type="predicted"/>
<organism evidence="2 3">
    <name type="scientific">Spirosoma liriopis</name>
    <dbReference type="NCBI Taxonomy" id="2937440"/>
    <lineage>
        <taxon>Bacteria</taxon>
        <taxon>Pseudomonadati</taxon>
        <taxon>Bacteroidota</taxon>
        <taxon>Cytophagia</taxon>
        <taxon>Cytophagales</taxon>
        <taxon>Cytophagaceae</taxon>
        <taxon>Spirosoma</taxon>
    </lineage>
</organism>
<dbReference type="InterPro" id="IPR013217">
    <property type="entry name" value="Methyltransf_12"/>
</dbReference>
<accession>A0ABT0HSN7</accession>
<dbReference type="CDD" id="cd02440">
    <property type="entry name" value="AdoMet_MTases"/>
    <property type="match status" value="1"/>
</dbReference>
<keyword evidence="2" id="KW-0808">Transferase</keyword>
<dbReference type="RefSeq" id="WP_248479910.1">
    <property type="nucleotide sequence ID" value="NZ_JALPRF010000007.1"/>
</dbReference>
<comment type="caution">
    <text evidence="2">The sequence shown here is derived from an EMBL/GenBank/DDBJ whole genome shotgun (WGS) entry which is preliminary data.</text>
</comment>
<dbReference type="Pfam" id="PF08242">
    <property type="entry name" value="Methyltransf_12"/>
    <property type="match status" value="1"/>
</dbReference>
<gene>
    <name evidence="2" type="ORF">M0L20_25220</name>
</gene>
<dbReference type="SUPFAM" id="SSF53335">
    <property type="entry name" value="S-adenosyl-L-methionine-dependent methyltransferases"/>
    <property type="match status" value="1"/>
</dbReference>
<dbReference type="EMBL" id="JALPRF010000007">
    <property type="protein sequence ID" value="MCK8495197.1"/>
    <property type="molecule type" value="Genomic_DNA"/>
</dbReference>
<dbReference type="GO" id="GO:0032259">
    <property type="term" value="P:methylation"/>
    <property type="evidence" value="ECO:0007669"/>
    <property type="project" value="UniProtKB-KW"/>
</dbReference>
<dbReference type="Proteomes" id="UP001202180">
    <property type="component" value="Unassembled WGS sequence"/>
</dbReference>
<sequence length="246" mass="28090">MNTTLKKNVQAFNRNVHENGGFLYTTNAQFSSFVANKRISDAIFALIKPSYKTLVDIGCGDGMYTHNIKQNFPQLEVYGFDPAESAIQIAQRNYPSVHFETINLLDDQLPIPAKKYDVAVIRGVLHHLSDQQKAITNAFKLSDNLIIMEPNGNNPILKVIERTSRYHIEHEEQSFFQWELKRWIGKAGGQIHSFEYVGYVPFFFPTLPAKLIYAVQPFLEKIPLLKHVFAAQFIIGCSRTETKQPV</sequence>
<dbReference type="InterPro" id="IPR029063">
    <property type="entry name" value="SAM-dependent_MTases_sf"/>
</dbReference>
<reference evidence="2 3" key="1">
    <citation type="submission" date="2022-04" db="EMBL/GenBank/DDBJ databases">
        <title>Spirosoma sp. strain RP8 genome sequencing and assembly.</title>
        <authorList>
            <person name="Jung Y."/>
        </authorList>
    </citation>
    <scope>NUCLEOTIDE SEQUENCE [LARGE SCALE GENOMIC DNA]</scope>
    <source>
        <strain evidence="2 3">RP8</strain>
    </source>
</reference>
<keyword evidence="2" id="KW-0489">Methyltransferase</keyword>
<dbReference type="PANTHER" id="PTHR43861">
    <property type="entry name" value="TRANS-ACONITATE 2-METHYLTRANSFERASE-RELATED"/>
    <property type="match status" value="1"/>
</dbReference>
<name>A0ABT0HSN7_9BACT</name>
<feature type="domain" description="Methyltransferase type 12" evidence="1">
    <location>
        <begin position="55"/>
        <end position="141"/>
    </location>
</feature>